<reference evidence="2" key="1">
    <citation type="submission" date="2023-03" db="EMBL/GenBank/DDBJ databases">
        <title>Massive genome expansion in bonnet fungi (Mycena s.s.) driven by repeated elements and novel gene families across ecological guilds.</title>
        <authorList>
            <consortium name="Lawrence Berkeley National Laboratory"/>
            <person name="Harder C.B."/>
            <person name="Miyauchi S."/>
            <person name="Viragh M."/>
            <person name="Kuo A."/>
            <person name="Thoen E."/>
            <person name="Andreopoulos B."/>
            <person name="Lu D."/>
            <person name="Skrede I."/>
            <person name="Drula E."/>
            <person name="Henrissat B."/>
            <person name="Morin E."/>
            <person name="Kohler A."/>
            <person name="Barry K."/>
            <person name="LaButti K."/>
            <person name="Morin E."/>
            <person name="Salamov A."/>
            <person name="Lipzen A."/>
            <person name="Mereny Z."/>
            <person name="Hegedus B."/>
            <person name="Baldrian P."/>
            <person name="Stursova M."/>
            <person name="Weitz H."/>
            <person name="Taylor A."/>
            <person name="Grigoriev I.V."/>
            <person name="Nagy L.G."/>
            <person name="Martin F."/>
            <person name="Kauserud H."/>
        </authorList>
    </citation>
    <scope>NUCLEOTIDE SEQUENCE</scope>
    <source>
        <strain evidence="2">CBHHK188m</strain>
    </source>
</reference>
<gene>
    <name evidence="2" type="ORF">DFH07DRAFT_775948</name>
</gene>
<feature type="signal peptide" evidence="1">
    <location>
        <begin position="1"/>
        <end position="25"/>
    </location>
</feature>
<keyword evidence="1" id="KW-0732">Signal</keyword>
<feature type="chain" id="PRO_5042277084" evidence="1">
    <location>
        <begin position="26"/>
        <end position="128"/>
    </location>
</feature>
<name>A0AAD7IP99_9AGAR</name>
<sequence length="128" mass="13852">MALLPLFPPLSLAALLTFLFSPSFSFSNDYAAHYGRHSSLTSTLMAHTQLAPSAIQVIASGVDLLASSSIYQDLRHLHVTIASGDQDAQGRFQNFSYPNMAALLVIQPHVSLNCPNALAQFSKNTLTF</sequence>
<comment type="caution">
    <text evidence="2">The sequence shown here is derived from an EMBL/GenBank/DDBJ whole genome shotgun (WGS) entry which is preliminary data.</text>
</comment>
<dbReference type="Proteomes" id="UP001215280">
    <property type="component" value="Unassembled WGS sequence"/>
</dbReference>
<dbReference type="AlphaFoldDB" id="A0AAD7IP99"/>
<accession>A0AAD7IP99</accession>
<evidence type="ECO:0000313" key="2">
    <source>
        <dbReference type="EMBL" id="KAJ7747624.1"/>
    </source>
</evidence>
<proteinExistence type="predicted"/>
<evidence type="ECO:0000313" key="3">
    <source>
        <dbReference type="Proteomes" id="UP001215280"/>
    </source>
</evidence>
<keyword evidence="3" id="KW-1185">Reference proteome</keyword>
<protein>
    <submittedName>
        <fullName evidence="2">Uncharacterized protein</fullName>
    </submittedName>
</protein>
<dbReference type="EMBL" id="JARJLG010000093">
    <property type="protein sequence ID" value="KAJ7747624.1"/>
    <property type="molecule type" value="Genomic_DNA"/>
</dbReference>
<evidence type="ECO:0000256" key="1">
    <source>
        <dbReference type="SAM" id="SignalP"/>
    </source>
</evidence>
<organism evidence="2 3">
    <name type="scientific">Mycena maculata</name>
    <dbReference type="NCBI Taxonomy" id="230809"/>
    <lineage>
        <taxon>Eukaryota</taxon>
        <taxon>Fungi</taxon>
        <taxon>Dikarya</taxon>
        <taxon>Basidiomycota</taxon>
        <taxon>Agaricomycotina</taxon>
        <taxon>Agaricomycetes</taxon>
        <taxon>Agaricomycetidae</taxon>
        <taxon>Agaricales</taxon>
        <taxon>Marasmiineae</taxon>
        <taxon>Mycenaceae</taxon>
        <taxon>Mycena</taxon>
    </lineage>
</organism>